<dbReference type="Pfam" id="PF00005">
    <property type="entry name" value="ABC_tran"/>
    <property type="match status" value="1"/>
</dbReference>
<dbReference type="Gene3D" id="1.20.1560.10">
    <property type="entry name" value="ABC transporter type 1, transmembrane domain"/>
    <property type="match status" value="1"/>
</dbReference>
<organism evidence="10">
    <name type="scientific">Mytilinidion resinicola</name>
    <dbReference type="NCBI Taxonomy" id="574789"/>
    <lineage>
        <taxon>Eukaryota</taxon>
        <taxon>Fungi</taxon>
        <taxon>Dikarya</taxon>
        <taxon>Ascomycota</taxon>
        <taxon>Pezizomycotina</taxon>
        <taxon>Dothideomycetes</taxon>
        <taxon>Pleosporomycetidae</taxon>
        <taxon>Mytilinidiales</taxon>
        <taxon>Mytilinidiaceae</taxon>
        <taxon>Mytilinidion</taxon>
    </lineage>
</organism>
<keyword evidence="8" id="KW-0472">Membrane</keyword>
<evidence type="ECO:0000313" key="10">
    <source>
        <dbReference type="EMBL" id="KAF2801782.1"/>
    </source>
</evidence>
<evidence type="ECO:0000313" key="12">
    <source>
        <dbReference type="RefSeq" id="XP_033568746.1"/>
    </source>
</evidence>
<proteinExistence type="predicted"/>
<dbReference type="GO" id="GO:0015421">
    <property type="term" value="F:ABC-type oligopeptide transporter activity"/>
    <property type="evidence" value="ECO:0007669"/>
    <property type="project" value="TreeGrafter"/>
</dbReference>
<keyword evidence="3" id="KW-1003">Cell membrane</keyword>
<dbReference type="GO" id="GO:0016887">
    <property type="term" value="F:ATP hydrolysis activity"/>
    <property type="evidence" value="ECO:0007669"/>
    <property type="project" value="InterPro"/>
</dbReference>
<dbReference type="InterPro" id="IPR027417">
    <property type="entry name" value="P-loop_NTPase"/>
</dbReference>
<dbReference type="PROSITE" id="PS50893">
    <property type="entry name" value="ABC_TRANSPORTER_2"/>
    <property type="match status" value="1"/>
</dbReference>
<evidence type="ECO:0000256" key="6">
    <source>
        <dbReference type="ARBA" id="ARBA00022840"/>
    </source>
</evidence>
<dbReference type="InterPro" id="IPR003593">
    <property type="entry name" value="AAA+_ATPase"/>
</dbReference>
<keyword evidence="5" id="KW-0547">Nucleotide-binding</keyword>
<evidence type="ECO:0000256" key="8">
    <source>
        <dbReference type="ARBA" id="ARBA00023136"/>
    </source>
</evidence>
<dbReference type="EMBL" id="MU003727">
    <property type="protein sequence ID" value="KAF2801782.1"/>
    <property type="molecule type" value="Genomic_DNA"/>
</dbReference>
<dbReference type="InterPro" id="IPR036640">
    <property type="entry name" value="ABC1_TM_sf"/>
</dbReference>
<keyword evidence="6" id="KW-0067">ATP-binding</keyword>
<evidence type="ECO:0000259" key="9">
    <source>
        <dbReference type="PROSITE" id="PS50893"/>
    </source>
</evidence>
<dbReference type="FunFam" id="3.40.50.300:FF:000299">
    <property type="entry name" value="ABC transporter ATP-binding protein/permease"/>
    <property type="match status" value="1"/>
</dbReference>
<dbReference type="Gene3D" id="3.40.50.300">
    <property type="entry name" value="P-loop containing nucleotide triphosphate hydrolases"/>
    <property type="match status" value="1"/>
</dbReference>
<name>A0A6A6XZ46_9PEZI</name>
<dbReference type="AlphaFoldDB" id="A0A6A6XZ46"/>
<accession>A0A6A6XZ46</accession>
<dbReference type="SMART" id="SM00382">
    <property type="entry name" value="AAA"/>
    <property type="match status" value="1"/>
</dbReference>
<evidence type="ECO:0000256" key="2">
    <source>
        <dbReference type="ARBA" id="ARBA00022448"/>
    </source>
</evidence>
<gene>
    <name evidence="10 12" type="ORF">BDZ99DRAFT_527998</name>
</gene>
<keyword evidence="4" id="KW-0812">Transmembrane</keyword>
<keyword evidence="7" id="KW-1133">Transmembrane helix</keyword>
<reference evidence="10 12" key="1">
    <citation type="journal article" date="2020" name="Stud. Mycol.">
        <title>101 Dothideomycetes genomes: a test case for predicting lifestyles and emergence of pathogens.</title>
        <authorList>
            <person name="Haridas S."/>
            <person name="Albert R."/>
            <person name="Binder M."/>
            <person name="Bloem J."/>
            <person name="Labutti K."/>
            <person name="Salamov A."/>
            <person name="Andreopoulos B."/>
            <person name="Baker S."/>
            <person name="Barry K."/>
            <person name="Bills G."/>
            <person name="Bluhm B."/>
            <person name="Cannon C."/>
            <person name="Castanera R."/>
            <person name="Culley D."/>
            <person name="Daum C."/>
            <person name="Ezra D."/>
            <person name="Gonzalez J."/>
            <person name="Henrissat B."/>
            <person name="Kuo A."/>
            <person name="Liang C."/>
            <person name="Lipzen A."/>
            <person name="Lutzoni F."/>
            <person name="Magnuson J."/>
            <person name="Mondo S."/>
            <person name="Nolan M."/>
            <person name="Ohm R."/>
            <person name="Pangilinan J."/>
            <person name="Park H.-J."/>
            <person name="Ramirez L."/>
            <person name="Alfaro M."/>
            <person name="Sun H."/>
            <person name="Tritt A."/>
            <person name="Yoshinaga Y."/>
            <person name="Zwiers L.-H."/>
            <person name="Turgeon B."/>
            <person name="Goodwin S."/>
            <person name="Spatafora J."/>
            <person name="Crous P."/>
            <person name="Grigoriev I."/>
        </authorList>
    </citation>
    <scope>NUCLEOTIDE SEQUENCE</scope>
    <source>
        <strain evidence="10 12">CBS 304.34</strain>
    </source>
</reference>
<dbReference type="PANTHER" id="PTHR43394">
    <property type="entry name" value="ATP-DEPENDENT PERMEASE MDL1, MITOCHONDRIAL"/>
    <property type="match status" value="1"/>
</dbReference>
<dbReference type="SUPFAM" id="SSF52540">
    <property type="entry name" value="P-loop containing nucleoside triphosphate hydrolases"/>
    <property type="match status" value="1"/>
</dbReference>
<reference evidence="12" key="3">
    <citation type="submission" date="2025-04" db="UniProtKB">
        <authorList>
            <consortium name="RefSeq"/>
        </authorList>
    </citation>
    <scope>IDENTIFICATION</scope>
    <source>
        <strain evidence="12">CBS 304.34</strain>
    </source>
</reference>
<keyword evidence="10 12" id="KW-0378">Hydrolase</keyword>
<dbReference type="GeneID" id="54467219"/>
<sequence>MERESSTEEGENDLEYIKGEVEFRNISFSYPGSSSQVIHNMNITIEGGSKVAFVGPSGVGKSTAFKLLMGMLEPTEGTILIDGQDIKTLKTDSLHEVIGMMPQNSYLFNTTVMENITFARQNATYEECYDACCRAGIEKTIKGRAGQYGATTGENGANFSGGERQRLVLARIFIQKPKIVLIDEGTSALDAETEALIKHSIDQEFAGRTVIIVAHRLSSIRRVDKIFVLGTCGKIVEEGNHDELVAKGCEYAKYWKMHLGEELPVDEPSVGEPLIDVSS</sequence>
<reference evidence="12" key="2">
    <citation type="submission" date="2020-04" db="EMBL/GenBank/DDBJ databases">
        <authorList>
            <consortium name="NCBI Genome Project"/>
        </authorList>
    </citation>
    <scope>NUCLEOTIDE SEQUENCE</scope>
    <source>
        <strain evidence="12">CBS 304.34</strain>
    </source>
</reference>
<dbReference type="RefSeq" id="XP_033568746.1">
    <property type="nucleotide sequence ID" value="XM_033726326.1"/>
</dbReference>
<evidence type="ECO:0000256" key="4">
    <source>
        <dbReference type="ARBA" id="ARBA00022692"/>
    </source>
</evidence>
<dbReference type="PROSITE" id="PS00211">
    <property type="entry name" value="ABC_TRANSPORTER_1"/>
    <property type="match status" value="1"/>
</dbReference>
<dbReference type="Proteomes" id="UP000504636">
    <property type="component" value="Unplaced"/>
</dbReference>
<dbReference type="InterPro" id="IPR003439">
    <property type="entry name" value="ABC_transporter-like_ATP-bd"/>
</dbReference>
<protein>
    <submittedName>
        <fullName evidence="10 12">P-loop containing nucleoside triphosphate hydrolase protein</fullName>
    </submittedName>
</protein>
<evidence type="ECO:0000256" key="5">
    <source>
        <dbReference type="ARBA" id="ARBA00022741"/>
    </source>
</evidence>
<dbReference type="InterPro" id="IPR017871">
    <property type="entry name" value="ABC_transporter-like_CS"/>
</dbReference>
<feature type="domain" description="ABC transporter" evidence="9">
    <location>
        <begin position="21"/>
        <end position="257"/>
    </location>
</feature>
<evidence type="ECO:0000313" key="11">
    <source>
        <dbReference type="Proteomes" id="UP000504636"/>
    </source>
</evidence>
<evidence type="ECO:0000256" key="1">
    <source>
        <dbReference type="ARBA" id="ARBA00004651"/>
    </source>
</evidence>
<evidence type="ECO:0000256" key="3">
    <source>
        <dbReference type="ARBA" id="ARBA00022475"/>
    </source>
</evidence>
<dbReference type="InterPro" id="IPR039421">
    <property type="entry name" value="Type_1_exporter"/>
</dbReference>
<keyword evidence="11" id="KW-1185">Reference proteome</keyword>
<dbReference type="OrthoDB" id="6500128at2759"/>
<evidence type="ECO:0000256" key="7">
    <source>
        <dbReference type="ARBA" id="ARBA00022989"/>
    </source>
</evidence>
<dbReference type="GO" id="GO:0005886">
    <property type="term" value="C:plasma membrane"/>
    <property type="evidence" value="ECO:0007669"/>
    <property type="project" value="UniProtKB-SubCell"/>
</dbReference>
<dbReference type="GO" id="GO:0005524">
    <property type="term" value="F:ATP binding"/>
    <property type="evidence" value="ECO:0007669"/>
    <property type="project" value="UniProtKB-KW"/>
</dbReference>
<keyword evidence="2" id="KW-0813">Transport</keyword>
<dbReference type="PANTHER" id="PTHR43394:SF1">
    <property type="entry name" value="ATP-BINDING CASSETTE SUB-FAMILY B MEMBER 10, MITOCHONDRIAL"/>
    <property type="match status" value="1"/>
</dbReference>
<comment type="subcellular location">
    <subcellularLocation>
        <location evidence="1">Cell membrane</location>
        <topology evidence="1">Multi-pass membrane protein</topology>
    </subcellularLocation>
</comment>